<evidence type="ECO:0000256" key="2">
    <source>
        <dbReference type="ARBA" id="ARBA00011030"/>
    </source>
</evidence>
<keyword evidence="9" id="KW-1185">Reference proteome</keyword>
<dbReference type="Proteomes" id="UP001059041">
    <property type="component" value="Linkage Group LG16"/>
</dbReference>
<gene>
    <name evidence="8" type="ORF">IRJ41_007642</name>
</gene>
<accession>A0A9W7TLH0</accession>
<dbReference type="AlphaFoldDB" id="A0A9W7TLH0"/>
<dbReference type="PANTHER" id="PTHR31258:SF5">
    <property type="entry name" value="TMEM54 PROTEIN-RELATED"/>
    <property type="match status" value="1"/>
</dbReference>
<feature type="region of interest" description="Disordered" evidence="6">
    <location>
        <begin position="221"/>
        <end position="249"/>
    </location>
</feature>
<dbReference type="InterPro" id="IPR020977">
    <property type="entry name" value="Beta-casein-like"/>
</dbReference>
<feature type="compositionally biased region" description="Basic and acidic residues" evidence="6">
    <location>
        <begin position="226"/>
        <end position="249"/>
    </location>
</feature>
<evidence type="ECO:0000256" key="5">
    <source>
        <dbReference type="ARBA" id="ARBA00023136"/>
    </source>
</evidence>
<evidence type="ECO:0000256" key="6">
    <source>
        <dbReference type="SAM" id="MobiDB-lite"/>
    </source>
</evidence>
<keyword evidence="3 7" id="KW-0812">Transmembrane</keyword>
<evidence type="ECO:0000313" key="9">
    <source>
        <dbReference type="Proteomes" id="UP001059041"/>
    </source>
</evidence>
<sequence length="275" mass="30663">MGSSQTVCCNNLEEQKRLMKIGLSMVLVGHVNFLLAALVHGVVLRYFSLHVRGQAIESAISNVIALAAGLMCIISGILTIILSKNRKNKILTWSLLVLSTIAGVVATAAVIGLTVSLVKTIINGDKSLLAYCGYTDDISYISIANQCPFDPTRIFSTTIVLWVPLIIISAVEMVCSCRLFKVSISYLSLPCCLGKHLQQDPNRLIKIQREAQSPLLPRYMPTSRRCQGDEERKLPVRPPERQKPHYDSRPHRCTYSMQIHQPSTQFKVQRSSIWI</sequence>
<protein>
    <submittedName>
        <fullName evidence="8">Transmembrane protein 54</fullName>
    </submittedName>
</protein>
<dbReference type="Pfam" id="PF12304">
    <property type="entry name" value="BCLP"/>
    <property type="match status" value="1"/>
</dbReference>
<keyword evidence="4 7" id="KW-1133">Transmembrane helix</keyword>
<dbReference type="GO" id="GO:0016020">
    <property type="term" value="C:membrane"/>
    <property type="evidence" value="ECO:0007669"/>
    <property type="project" value="UniProtKB-SubCell"/>
</dbReference>
<evidence type="ECO:0000256" key="1">
    <source>
        <dbReference type="ARBA" id="ARBA00004141"/>
    </source>
</evidence>
<name>A0A9W7TLH0_TRIRA</name>
<evidence type="ECO:0000313" key="8">
    <source>
        <dbReference type="EMBL" id="KAI7798576.1"/>
    </source>
</evidence>
<evidence type="ECO:0000256" key="3">
    <source>
        <dbReference type="ARBA" id="ARBA00022692"/>
    </source>
</evidence>
<evidence type="ECO:0000256" key="4">
    <source>
        <dbReference type="ARBA" id="ARBA00022989"/>
    </source>
</evidence>
<feature type="transmembrane region" description="Helical" evidence="7">
    <location>
        <begin position="21"/>
        <end position="47"/>
    </location>
</feature>
<dbReference type="PANTHER" id="PTHR31258">
    <property type="entry name" value="KERATINOCYTE-ASSOCIATED PROTEIN 3"/>
    <property type="match status" value="1"/>
</dbReference>
<dbReference type="EMBL" id="JAFHDT010000016">
    <property type="protein sequence ID" value="KAI7798576.1"/>
    <property type="molecule type" value="Genomic_DNA"/>
</dbReference>
<feature type="transmembrane region" description="Helical" evidence="7">
    <location>
        <begin position="159"/>
        <end position="180"/>
    </location>
</feature>
<evidence type="ECO:0000256" key="7">
    <source>
        <dbReference type="SAM" id="Phobius"/>
    </source>
</evidence>
<feature type="transmembrane region" description="Helical" evidence="7">
    <location>
        <begin position="95"/>
        <end position="118"/>
    </location>
</feature>
<reference evidence="8" key="1">
    <citation type="submission" date="2021-02" db="EMBL/GenBank/DDBJ databases">
        <title>Comparative genomics reveals that relaxation of natural selection precedes convergent phenotypic evolution of cavefish.</title>
        <authorList>
            <person name="Peng Z."/>
        </authorList>
    </citation>
    <scope>NUCLEOTIDE SEQUENCE</scope>
    <source>
        <tissue evidence="8">Muscle</tissue>
    </source>
</reference>
<organism evidence="8 9">
    <name type="scientific">Triplophysa rosa</name>
    <name type="common">Cave loach</name>
    <dbReference type="NCBI Taxonomy" id="992332"/>
    <lineage>
        <taxon>Eukaryota</taxon>
        <taxon>Metazoa</taxon>
        <taxon>Chordata</taxon>
        <taxon>Craniata</taxon>
        <taxon>Vertebrata</taxon>
        <taxon>Euteleostomi</taxon>
        <taxon>Actinopterygii</taxon>
        <taxon>Neopterygii</taxon>
        <taxon>Teleostei</taxon>
        <taxon>Ostariophysi</taxon>
        <taxon>Cypriniformes</taxon>
        <taxon>Nemacheilidae</taxon>
        <taxon>Triplophysa</taxon>
    </lineage>
</organism>
<feature type="transmembrane region" description="Helical" evidence="7">
    <location>
        <begin position="59"/>
        <end position="83"/>
    </location>
</feature>
<comment type="caution">
    <text evidence="8">The sequence shown here is derived from an EMBL/GenBank/DDBJ whole genome shotgun (WGS) entry which is preliminary data.</text>
</comment>
<comment type="subcellular location">
    <subcellularLocation>
        <location evidence="1">Membrane</location>
        <topology evidence="1">Multi-pass membrane protein</topology>
    </subcellularLocation>
</comment>
<comment type="similarity">
    <text evidence="2">Belongs to the TMEM54 family.</text>
</comment>
<keyword evidence="5 7" id="KW-0472">Membrane</keyword>
<proteinExistence type="inferred from homology"/>